<dbReference type="VEuPathDB" id="FungiDB:ACJ73_09815"/>
<proteinExistence type="predicted"/>
<evidence type="ECO:0000256" key="1">
    <source>
        <dbReference type="PROSITE-ProRule" id="PRU00042"/>
    </source>
</evidence>
<evidence type="ECO:0000256" key="3">
    <source>
        <dbReference type="SAM" id="Phobius"/>
    </source>
</evidence>
<evidence type="ECO:0000256" key="2">
    <source>
        <dbReference type="SAM" id="Coils"/>
    </source>
</evidence>
<gene>
    <name evidence="5" type="ORF">ACJ73_09815</name>
</gene>
<keyword evidence="6" id="KW-1185">Reference proteome</keyword>
<keyword evidence="3" id="KW-0812">Transmembrane</keyword>
<keyword evidence="1" id="KW-0863">Zinc-finger</keyword>
<name>A0A1J9P3E0_9EURO</name>
<dbReference type="Gene3D" id="3.30.160.60">
    <property type="entry name" value="Classic Zinc Finger"/>
    <property type="match status" value="1"/>
</dbReference>
<evidence type="ECO:0000313" key="6">
    <source>
        <dbReference type="Proteomes" id="UP000242791"/>
    </source>
</evidence>
<evidence type="ECO:0000259" key="4">
    <source>
        <dbReference type="PROSITE" id="PS50157"/>
    </source>
</evidence>
<sequence length="193" mass="22237">MCPYSDCDRSSGEGFTRKANLEVHIRHLHRGEDDRPGESLRAKIARLQREAMQRDSRLDKLEMELKQLRQLIQTGKTLASHLLLLFGSLPVWSSKREFQEMDSTKPTIAHQKCEHGDQKTTSAEANKLYLLAETFPDRSCVNMMEWRMENKPWLHLVCGLFCCLLLNTNLGNVALRFAAELVKEKENHLVSKT</sequence>
<reference evidence="5 6" key="1">
    <citation type="submission" date="2015-08" db="EMBL/GenBank/DDBJ databases">
        <title>Emmonsia species relationships and genome sequence.</title>
        <authorList>
            <person name="Cuomo C.A."/>
            <person name="Schwartz I.S."/>
            <person name="Kenyon C."/>
            <person name="De Hoog G.S."/>
            <person name="Govender N.P."/>
            <person name="Botha A."/>
            <person name="Moreno L."/>
            <person name="De Vries M."/>
            <person name="Munoz J.F."/>
            <person name="Stielow J.B."/>
        </authorList>
    </citation>
    <scope>NUCLEOTIDE SEQUENCE [LARGE SCALE GENOMIC DNA]</scope>
    <source>
        <strain evidence="5 6">EI222</strain>
    </source>
</reference>
<comment type="caution">
    <text evidence="5">The sequence shown here is derived from an EMBL/GenBank/DDBJ whole genome shotgun (WGS) entry which is preliminary data.</text>
</comment>
<keyword evidence="3" id="KW-1133">Transmembrane helix</keyword>
<keyword evidence="1" id="KW-0862">Zinc</keyword>
<feature type="coiled-coil region" evidence="2">
    <location>
        <begin position="44"/>
        <end position="78"/>
    </location>
</feature>
<dbReference type="InterPro" id="IPR059095">
    <property type="entry name" value="Znf_C2H2_17_2nd"/>
</dbReference>
<dbReference type="InterPro" id="IPR013087">
    <property type="entry name" value="Znf_C2H2_type"/>
</dbReference>
<dbReference type="AlphaFoldDB" id="A0A1J9P3E0"/>
<dbReference type="PROSITE" id="PS50157">
    <property type="entry name" value="ZINC_FINGER_C2H2_2"/>
    <property type="match status" value="1"/>
</dbReference>
<accession>A0A1J9P3E0</accession>
<evidence type="ECO:0000313" key="5">
    <source>
        <dbReference type="EMBL" id="OJD10394.1"/>
    </source>
</evidence>
<feature type="transmembrane region" description="Helical" evidence="3">
    <location>
        <begin position="153"/>
        <end position="175"/>
    </location>
</feature>
<dbReference type="Pfam" id="PF26176">
    <property type="entry name" value="zf_C2H2_17_2"/>
    <property type="match status" value="1"/>
</dbReference>
<keyword evidence="2" id="KW-0175">Coiled coil</keyword>
<keyword evidence="1" id="KW-0479">Metal-binding</keyword>
<organism evidence="5 6">
    <name type="scientific">Blastomyces percursus</name>
    <dbReference type="NCBI Taxonomy" id="1658174"/>
    <lineage>
        <taxon>Eukaryota</taxon>
        <taxon>Fungi</taxon>
        <taxon>Dikarya</taxon>
        <taxon>Ascomycota</taxon>
        <taxon>Pezizomycotina</taxon>
        <taxon>Eurotiomycetes</taxon>
        <taxon>Eurotiomycetidae</taxon>
        <taxon>Onygenales</taxon>
        <taxon>Ajellomycetaceae</taxon>
        <taxon>Blastomyces</taxon>
    </lineage>
</organism>
<dbReference type="EMBL" id="LGTZ01003021">
    <property type="protein sequence ID" value="OJD10394.1"/>
    <property type="molecule type" value="Genomic_DNA"/>
</dbReference>
<protein>
    <recommendedName>
        <fullName evidence="4">C2H2-type domain-containing protein</fullName>
    </recommendedName>
</protein>
<feature type="domain" description="C2H2-type" evidence="4">
    <location>
        <begin position="5"/>
        <end position="34"/>
    </location>
</feature>
<dbReference type="OrthoDB" id="5305647at2759"/>
<dbReference type="GO" id="GO:0008270">
    <property type="term" value="F:zinc ion binding"/>
    <property type="evidence" value="ECO:0007669"/>
    <property type="project" value="UniProtKB-KW"/>
</dbReference>
<dbReference type="Proteomes" id="UP000242791">
    <property type="component" value="Unassembled WGS sequence"/>
</dbReference>
<keyword evidence="3" id="KW-0472">Membrane</keyword>